<dbReference type="RefSeq" id="WP_130359518.1">
    <property type="nucleotide sequence ID" value="NZ_SGXC01000002.1"/>
</dbReference>
<dbReference type="Proteomes" id="UP000292445">
    <property type="component" value="Unassembled WGS sequence"/>
</dbReference>
<dbReference type="OrthoDB" id="9798158at2"/>
<dbReference type="Gene3D" id="3.10.450.530">
    <property type="entry name" value="Ribonuclease toxin, BrnT, of type II toxin-antitoxin system"/>
    <property type="match status" value="1"/>
</dbReference>
<reference evidence="1 2" key="1">
    <citation type="submission" date="2019-02" db="EMBL/GenBank/DDBJ databases">
        <title>Genomic Encyclopedia of Type Strains, Phase IV (KMG-IV): sequencing the most valuable type-strain genomes for metagenomic binning, comparative biology and taxonomic classification.</title>
        <authorList>
            <person name="Goeker M."/>
        </authorList>
    </citation>
    <scope>NUCLEOTIDE SEQUENCE [LARGE SCALE GENOMIC DNA]</scope>
    <source>
        <strain evidence="1 2">K24</strain>
    </source>
</reference>
<proteinExistence type="predicted"/>
<protein>
    <submittedName>
        <fullName evidence="1">Uncharacterized protein</fullName>
    </submittedName>
</protein>
<evidence type="ECO:0000313" key="1">
    <source>
        <dbReference type="EMBL" id="RZS81619.1"/>
    </source>
</evidence>
<keyword evidence="2" id="KW-1185">Reference proteome</keyword>
<dbReference type="InterPro" id="IPR038573">
    <property type="entry name" value="BrnT_sf"/>
</dbReference>
<sequence>MKSYLTWDEDKRRKNLEKHGLDFANATWVLDSDIRLDITVWRNGEHRIHSFAYVFDQLMVLALVHMHRGGTTRVISFRSASKEESEEYHAWLEDPDQS</sequence>
<dbReference type="InterPro" id="IPR007460">
    <property type="entry name" value="BrnT_toxin"/>
</dbReference>
<comment type="caution">
    <text evidence="1">The sequence shown here is derived from an EMBL/GenBank/DDBJ whole genome shotgun (WGS) entry which is preliminary data.</text>
</comment>
<dbReference type="EMBL" id="SGXC01000002">
    <property type="protein sequence ID" value="RZS81619.1"/>
    <property type="molecule type" value="Genomic_DNA"/>
</dbReference>
<organism evidence="1 2">
    <name type="scientific">Pigmentiphaga kullae</name>
    <dbReference type="NCBI Taxonomy" id="151784"/>
    <lineage>
        <taxon>Bacteria</taxon>
        <taxon>Pseudomonadati</taxon>
        <taxon>Pseudomonadota</taxon>
        <taxon>Betaproteobacteria</taxon>
        <taxon>Burkholderiales</taxon>
        <taxon>Alcaligenaceae</taxon>
        <taxon>Pigmentiphaga</taxon>
    </lineage>
</organism>
<name>A0A4Q7NF36_9BURK</name>
<evidence type="ECO:0000313" key="2">
    <source>
        <dbReference type="Proteomes" id="UP000292445"/>
    </source>
</evidence>
<dbReference type="AlphaFoldDB" id="A0A4Q7NF36"/>
<accession>A0A4Q7NF36</accession>
<gene>
    <name evidence="1" type="ORF">EV675_4245</name>
</gene>
<dbReference type="Pfam" id="PF04365">
    <property type="entry name" value="BrnT_toxin"/>
    <property type="match status" value="1"/>
</dbReference>